<evidence type="ECO:0000256" key="1">
    <source>
        <dbReference type="SAM" id="Phobius"/>
    </source>
</evidence>
<evidence type="ECO:0000313" key="3">
    <source>
        <dbReference type="Proteomes" id="UP000030688"/>
    </source>
</evidence>
<keyword evidence="1" id="KW-1133">Transmembrane helix</keyword>
<reference evidence="2 3" key="2">
    <citation type="submission" date="2013-02" db="EMBL/GenBank/DDBJ databases">
        <title>The Genome Sequence of Plasmodium falciparum 7G8.</title>
        <authorList>
            <consortium name="The Broad Institute Genome Sequencing Platform"/>
            <consortium name="The Broad Institute Genome Sequencing Center for Infectious Disease"/>
            <person name="Neafsey D."/>
            <person name="Cheeseman I."/>
            <person name="Volkman S."/>
            <person name="Adams J."/>
            <person name="Walker B."/>
            <person name="Young S.K."/>
            <person name="Zeng Q."/>
            <person name="Gargeya S."/>
            <person name="Fitzgerald M."/>
            <person name="Haas B."/>
            <person name="Abouelleil A."/>
            <person name="Alvarado L."/>
            <person name="Arachchi H.M."/>
            <person name="Berlin A.M."/>
            <person name="Chapman S.B."/>
            <person name="Dewar J."/>
            <person name="Goldberg J."/>
            <person name="Griggs A."/>
            <person name="Gujja S."/>
            <person name="Hansen M."/>
            <person name="Howarth C."/>
            <person name="Imamovic A."/>
            <person name="Larimer J."/>
            <person name="McCowan C."/>
            <person name="Murphy C."/>
            <person name="Neiman D."/>
            <person name="Pearson M."/>
            <person name="Priest M."/>
            <person name="Roberts A."/>
            <person name="Saif S."/>
            <person name="Shea T."/>
            <person name="Sisk P."/>
            <person name="Sykes S."/>
            <person name="Wortman J."/>
            <person name="Nusbaum C."/>
            <person name="Birren B."/>
        </authorList>
    </citation>
    <scope>NUCLEOTIDE SEQUENCE [LARGE SCALE GENOMIC DNA]</scope>
    <source>
        <strain evidence="2 3">7G8</strain>
    </source>
</reference>
<gene>
    <name evidence="2" type="ORF">PFBG_02709</name>
</gene>
<evidence type="ECO:0000313" key="2">
    <source>
        <dbReference type="EMBL" id="EUR72207.1"/>
    </source>
</evidence>
<protein>
    <submittedName>
        <fullName evidence="2">Uncharacterized protein</fullName>
    </submittedName>
</protein>
<dbReference type="EMBL" id="KE123613">
    <property type="protein sequence ID" value="EUR72207.1"/>
    <property type="molecule type" value="Genomic_DNA"/>
</dbReference>
<reference evidence="3" key="1">
    <citation type="submission" date="2007-11" db="EMBL/GenBank/DDBJ databases">
        <authorList>
            <consortium name="The Broad Institute Genome Sequencing Platform"/>
            <person name="Volkman S.K."/>
            <person name="Daily J.P."/>
            <person name="Sarr O."/>
            <person name="Ndiaye D."/>
            <person name="Ndir O."/>
            <person name="Mboup S."/>
            <person name="Lukens A."/>
            <person name="Stange-Thomann N."/>
            <person name="Mauceli E."/>
            <person name="Gnerre S."/>
            <person name="Jaffe D."/>
            <person name="Zainoun J."/>
            <person name="Wiegand R.C."/>
            <person name="Birren B."/>
            <person name="Galagan J."/>
            <person name="Lander E."/>
            <person name="Wirth D.F."/>
        </authorList>
    </citation>
    <scope>NUCLEOTIDE SEQUENCE [LARGE SCALE GENOMIC DNA]</scope>
    <source>
        <strain evidence="3">7G8</strain>
    </source>
</reference>
<dbReference type="AlphaFoldDB" id="W7F1B1"/>
<keyword evidence="1" id="KW-0472">Membrane</keyword>
<feature type="transmembrane region" description="Helical" evidence="1">
    <location>
        <begin position="69"/>
        <end position="85"/>
    </location>
</feature>
<sequence length="86" mass="11004">MLFLYIILLHPKRKNHNFIFFLNLIIHISNVHNDIIKFIIYVKIFILFLKYLCIYLFFFLLYIYIYKYIYIYLLFIYIYYTFLFII</sequence>
<organism evidence="2 3">
    <name type="scientific">Plasmodium falciparum (isolate 7G8)</name>
    <dbReference type="NCBI Taxonomy" id="57266"/>
    <lineage>
        <taxon>Eukaryota</taxon>
        <taxon>Sar</taxon>
        <taxon>Alveolata</taxon>
        <taxon>Apicomplexa</taxon>
        <taxon>Aconoidasida</taxon>
        <taxon>Haemosporida</taxon>
        <taxon>Plasmodiidae</taxon>
        <taxon>Plasmodium</taxon>
        <taxon>Plasmodium (Laverania)</taxon>
    </lineage>
</organism>
<feature type="transmembrane region" description="Helical" evidence="1">
    <location>
        <begin position="38"/>
        <end position="63"/>
    </location>
</feature>
<keyword evidence="1" id="KW-0812">Transmembrane</keyword>
<dbReference type="Proteomes" id="UP000030688">
    <property type="component" value="Unassembled WGS sequence"/>
</dbReference>
<accession>W7F1B1</accession>
<proteinExistence type="predicted"/>
<name>W7F1B1_PLAF8</name>